<dbReference type="InterPro" id="IPR000719">
    <property type="entry name" value="Prot_kinase_dom"/>
</dbReference>
<dbReference type="InterPro" id="IPR051681">
    <property type="entry name" value="Ser/Thr_Kinases-Pseudokinases"/>
</dbReference>
<dbReference type="EMBL" id="JARKIB010000254">
    <property type="protein sequence ID" value="KAJ7719294.1"/>
    <property type="molecule type" value="Genomic_DNA"/>
</dbReference>
<dbReference type="InterPro" id="IPR008271">
    <property type="entry name" value="Ser/Thr_kinase_AS"/>
</dbReference>
<feature type="region of interest" description="Disordered" evidence="1">
    <location>
        <begin position="361"/>
        <end position="391"/>
    </location>
</feature>
<dbReference type="Proteomes" id="UP001215598">
    <property type="component" value="Unassembled WGS sequence"/>
</dbReference>
<reference evidence="3" key="1">
    <citation type="submission" date="2023-03" db="EMBL/GenBank/DDBJ databases">
        <title>Massive genome expansion in bonnet fungi (Mycena s.s.) driven by repeated elements and novel gene families across ecological guilds.</title>
        <authorList>
            <consortium name="Lawrence Berkeley National Laboratory"/>
            <person name="Harder C.B."/>
            <person name="Miyauchi S."/>
            <person name="Viragh M."/>
            <person name="Kuo A."/>
            <person name="Thoen E."/>
            <person name="Andreopoulos B."/>
            <person name="Lu D."/>
            <person name="Skrede I."/>
            <person name="Drula E."/>
            <person name="Henrissat B."/>
            <person name="Morin E."/>
            <person name="Kohler A."/>
            <person name="Barry K."/>
            <person name="LaButti K."/>
            <person name="Morin E."/>
            <person name="Salamov A."/>
            <person name="Lipzen A."/>
            <person name="Mereny Z."/>
            <person name="Hegedus B."/>
            <person name="Baldrian P."/>
            <person name="Stursova M."/>
            <person name="Weitz H."/>
            <person name="Taylor A."/>
            <person name="Grigoriev I.V."/>
            <person name="Nagy L.G."/>
            <person name="Martin F."/>
            <person name="Kauserud H."/>
        </authorList>
    </citation>
    <scope>NUCLEOTIDE SEQUENCE</scope>
    <source>
        <strain evidence="3">CBHHK182m</strain>
    </source>
</reference>
<evidence type="ECO:0000259" key="2">
    <source>
        <dbReference type="PROSITE" id="PS50011"/>
    </source>
</evidence>
<accession>A0AAD7HF18</accession>
<organism evidence="3 4">
    <name type="scientific">Mycena metata</name>
    <dbReference type="NCBI Taxonomy" id="1033252"/>
    <lineage>
        <taxon>Eukaryota</taxon>
        <taxon>Fungi</taxon>
        <taxon>Dikarya</taxon>
        <taxon>Basidiomycota</taxon>
        <taxon>Agaricomycotina</taxon>
        <taxon>Agaricomycetes</taxon>
        <taxon>Agaricomycetidae</taxon>
        <taxon>Agaricales</taxon>
        <taxon>Marasmiineae</taxon>
        <taxon>Mycenaceae</taxon>
        <taxon>Mycena</taxon>
    </lineage>
</organism>
<dbReference type="Pfam" id="PF07714">
    <property type="entry name" value="PK_Tyr_Ser-Thr"/>
    <property type="match status" value="1"/>
</dbReference>
<dbReference type="GO" id="GO:0004674">
    <property type="term" value="F:protein serine/threonine kinase activity"/>
    <property type="evidence" value="ECO:0007669"/>
    <property type="project" value="TreeGrafter"/>
</dbReference>
<dbReference type="PROSITE" id="PS50011">
    <property type="entry name" value="PROTEIN_KINASE_DOM"/>
    <property type="match status" value="1"/>
</dbReference>
<sequence length="417" mass="47165">MRDDLPEQLITAFQSADTPSTNLRPEICAKIVGLLSNPETYKQVLSRRNLSAQHLLDFLQDLLDDPSSFSAKPPLVRVLLRLSRVSGRHPRCLTVADLKKEGMQVAAGNFSDLWKGSFRGKDVSIKVMRLFETSDIQVLLQEFSREALIWRQLSHPNLLPFYGLYFLDRRLCLISPWMQNGNVLAYLNNKPAHINPLSLILDVALGLEYLHKNNVVHGDLKAINILVTPSHRACIADFGLSSITNPMTLRFTHTTVERGQGGTPRYQAPELFQDDTRHHFGSDVYAFACVCYEARKIPFHEISNDMNVMLKVRDGKRPSRPFSWAGTPSVLDELWQLLQDCWNGTSELRPKANEIVERLISPPLQARTSQDTSDWDDASTSKARRALQPPPPAMTLAQLDMLISGEWCYGPCNECER</sequence>
<evidence type="ECO:0000313" key="4">
    <source>
        <dbReference type="Proteomes" id="UP001215598"/>
    </source>
</evidence>
<dbReference type="PANTHER" id="PTHR44329">
    <property type="entry name" value="SERINE/THREONINE-PROTEIN KINASE TNNI3K-RELATED"/>
    <property type="match status" value="1"/>
</dbReference>
<gene>
    <name evidence="3" type="ORF">B0H16DRAFT_1336796</name>
</gene>
<evidence type="ECO:0000256" key="1">
    <source>
        <dbReference type="SAM" id="MobiDB-lite"/>
    </source>
</evidence>
<dbReference type="AlphaFoldDB" id="A0AAD7HF18"/>
<keyword evidence="3" id="KW-0808">Transferase</keyword>
<keyword evidence="4" id="KW-1185">Reference proteome</keyword>
<comment type="caution">
    <text evidence="3">The sequence shown here is derived from an EMBL/GenBank/DDBJ whole genome shotgun (WGS) entry which is preliminary data.</text>
</comment>
<dbReference type="InterPro" id="IPR001245">
    <property type="entry name" value="Ser-Thr/Tyr_kinase_cat_dom"/>
</dbReference>
<protein>
    <submittedName>
        <fullName evidence="3">Kinase-like domain-containing protein</fullName>
    </submittedName>
</protein>
<name>A0AAD7HF18_9AGAR</name>
<dbReference type="PROSITE" id="PS00108">
    <property type="entry name" value="PROTEIN_KINASE_ST"/>
    <property type="match status" value="1"/>
</dbReference>
<dbReference type="InterPro" id="IPR011009">
    <property type="entry name" value="Kinase-like_dom_sf"/>
</dbReference>
<evidence type="ECO:0000313" key="3">
    <source>
        <dbReference type="EMBL" id="KAJ7719294.1"/>
    </source>
</evidence>
<dbReference type="SMART" id="SM00220">
    <property type="entry name" value="S_TKc"/>
    <property type="match status" value="1"/>
</dbReference>
<keyword evidence="3" id="KW-0418">Kinase</keyword>
<dbReference type="SUPFAM" id="SSF56112">
    <property type="entry name" value="Protein kinase-like (PK-like)"/>
    <property type="match status" value="1"/>
</dbReference>
<dbReference type="GO" id="GO:0005524">
    <property type="term" value="F:ATP binding"/>
    <property type="evidence" value="ECO:0007669"/>
    <property type="project" value="InterPro"/>
</dbReference>
<feature type="domain" description="Protein kinase" evidence="2">
    <location>
        <begin position="99"/>
        <end position="364"/>
    </location>
</feature>
<dbReference type="Gene3D" id="1.10.510.10">
    <property type="entry name" value="Transferase(Phosphotransferase) domain 1"/>
    <property type="match status" value="1"/>
</dbReference>
<proteinExistence type="predicted"/>